<dbReference type="PANTHER" id="PTHR30349">
    <property type="entry name" value="PHAGE INTEGRASE-RELATED"/>
    <property type="match status" value="1"/>
</dbReference>
<dbReference type="GO" id="GO:0015074">
    <property type="term" value="P:DNA integration"/>
    <property type="evidence" value="ECO:0007669"/>
    <property type="project" value="InterPro"/>
</dbReference>
<dbReference type="CDD" id="cd00397">
    <property type="entry name" value="DNA_BRE_C"/>
    <property type="match status" value="1"/>
</dbReference>
<dbReference type="GO" id="GO:0006310">
    <property type="term" value="P:DNA recombination"/>
    <property type="evidence" value="ECO:0007669"/>
    <property type="project" value="UniProtKB-KW"/>
</dbReference>
<evidence type="ECO:0000256" key="1">
    <source>
        <dbReference type="ARBA" id="ARBA00008857"/>
    </source>
</evidence>
<dbReference type="InterPro" id="IPR010998">
    <property type="entry name" value="Integrase_recombinase_N"/>
</dbReference>
<keyword evidence="2" id="KW-0238">DNA-binding</keyword>
<dbReference type="SUPFAM" id="SSF56349">
    <property type="entry name" value="DNA breaking-rejoining enzymes"/>
    <property type="match status" value="1"/>
</dbReference>
<evidence type="ECO:0000313" key="4">
    <source>
        <dbReference type="EMBL" id="PFB07304.1"/>
    </source>
</evidence>
<dbReference type="InterPro" id="IPR050090">
    <property type="entry name" value="Tyrosine_recombinase_XerCD"/>
</dbReference>
<dbReference type="AlphaFoldDB" id="A0A9X6VBE7"/>
<accession>A0A9X6VBE7</accession>
<dbReference type="InterPro" id="IPR002104">
    <property type="entry name" value="Integrase_catalytic"/>
</dbReference>
<reference evidence="4 5" key="1">
    <citation type="submission" date="2017-09" db="EMBL/GenBank/DDBJ databases">
        <title>Large-scale bioinformatics analysis of Bacillus genomes uncovers conserved roles of natural products in bacterial physiology.</title>
        <authorList>
            <consortium name="Agbiome Team Llc"/>
            <person name="Bleich R.M."/>
            <person name="Kirk G.J."/>
            <person name="Santa Maria K.C."/>
            <person name="Allen S.E."/>
            <person name="Farag S."/>
            <person name="Shank E.A."/>
            <person name="Bowers A."/>
        </authorList>
    </citation>
    <scope>NUCLEOTIDE SEQUENCE [LARGE SCALE GENOMIC DNA]</scope>
    <source>
        <strain evidence="4 5">AFS015413</strain>
    </source>
</reference>
<comment type="similarity">
    <text evidence="1">Belongs to the 'phage' integrase family.</text>
</comment>
<comment type="caution">
    <text evidence="4">The sequence shown here is derived from an EMBL/GenBank/DDBJ whole genome shotgun (WGS) entry which is preliminary data.</text>
</comment>
<dbReference type="RefSeq" id="WP_042596305.1">
    <property type="nucleotide sequence ID" value="NZ_CP014847.1"/>
</dbReference>
<dbReference type="EMBL" id="NTUS01000037">
    <property type="protein sequence ID" value="PFB07304.1"/>
    <property type="molecule type" value="Genomic_DNA"/>
</dbReference>
<dbReference type="InterPro" id="IPR013762">
    <property type="entry name" value="Integrase-like_cat_sf"/>
</dbReference>
<gene>
    <name evidence="4" type="ORF">CN398_12735</name>
</gene>
<dbReference type="Pfam" id="PF00589">
    <property type="entry name" value="Phage_integrase"/>
    <property type="match status" value="1"/>
</dbReference>
<dbReference type="InterPro" id="IPR011010">
    <property type="entry name" value="DNA_brk_join_enz"/>
</dbReference>
<organism evidence="4 5">
    <name type="scientific">Bacillus thuringiensis</name>
    <dbReference type="NCBI Taxonomy" id="1428"/>
    <lineage>
        <taxon>Bacteria</taxon>
        <taxon>Bacillati</taxon>
        <taxon>Bacillota</taxon>
        <taxon>Bacilli</taxon>
        <taxon>Bacillales</taxon>
        <taxon>Bacillaceae</taxon>
        <taxon>Bacillus</taxon>
        <taxon>Bacillus cereus group</taxon>
    </lineage>
</organism>
<keyword evidence="3" id="KW-0233">DNA recombination</keyword>
<dbReference type="PANTHER" id="PTHR30349:SF41">
    <property type="entry name" value="INTEGRASE_RECOMBINASE PROTEIN MJ0367-RELATED"/>
    <property type="match status" value="1"/>
</dbReference>
<evidence type="ECO:0000256" key="2">
    <source>
        <dbReference type="ARBA" id="ARBA00023125"/>
    </source>
</evidence>
<evidence type="ECO:0000313" key="5">
    <source>
        <dbReference type="Proteomes" id="UP000220397"/>
    </source>
</evidence>
<proteinExistence type="inferred from homology"/>
<name>A0A9X6VBE7_BACTU</name>
<dbReference type="Gene3D" id="1.10.150.130">
    <property type="match status" value="1"/>
</dbReference>
<dbReference type="Proteomes" id="UP000220397">
    <property type="component" value="Unassembled WGS sequence"/>
</dbReference>
<dbReference type="PROSITE" id="PS51898">
    <property type="entry name" value="TYR_RECOMBINASE"/>
    <property type="match status" value="1"/>
</dbReference>
<evidence type="ECO:0000256" key="3">
    <source>
        <dbReference type="ARBA" id="ARBA00023172"/>
    </source>
</evidence>
<dbReference type="GO" id="GO:0003677">
    <property type="term" value="F:DNA binding"/>
    <property type="evidence" value="ECO:0007669"/>
    <property type="project" value="UniProtKB-KW"/>
</dbReference>
<sequence length="466" mass="54211">MSVIPFIDFESDKWIIPARADMPDYVFRFDFLPNDWFNQTVKKITLESFTIARLSVGTLHRYNYGLEMFFKFVDDCNICLNTFSDMTPMTIEQYISYLLLEVDKPSTRSVKMAALKHQIRHGQMLGWDKFPSIEIFDGTENRTLQTEDTLKTMVIDDRVMKQIDVTLMKIKQEMKSVNQICSWGLISLIKHTGVRIHEALRLQENHLSRDFAGKQLLEIVSDKTLTDRYLPVSQEVVNVIKRVSEATREGRGQIGTERIFINEQKGNKGFQHLSQVIARQRLASFITTNKIVNPDGSLIKLTYHQFRHTIGTDLLNNGMSMSEVMEYLGHTSTHSTRLYAKVRNDRLSREYRKLGFIGVIEEKVDNVIDEQRGSINKEQRLMAQLPDGVCARPVKEKVNHCKNPNACLFCPKFITTPEFLAFHTNHLERIREDKQRYMQEHLIGTDYLLFETEQALVEIISRLKKF</sequence>
<protein>
    <submittedName>
        <fullName evidence="4">Integrase</fullName>
    </submittedName>
</protein>
<dbReference type="Gene3D" id="1.10.443.10">
    <property type="entry name" value="Intergrase catalytic core"/>
    <property type="match status" value="1"/>
</dbReference>